<dbReference type="InterPro" id="IPR045792">
    <property type="entry name" value="DUF6036"/>
</dbReference>
<feature type="domain" description="DUF6036" evidence="1">
    <location>
        <begin position="12"/>
        <end position="60"/>
    </location>
</feature>
<protein>
    <recommendedName>
        <fullName evidence="1">DUF6036 domain-containing protein</fullName>
    </recommendedName>
</protein>
<evidence type="ECO:0000259" key="1">
    <source>
        <dbReference type="Pfam" id="PF19502"/>
    </source>
</evidence>
<proteinExistence type="predicted"/>
<keyword evidence="3" id="KW-1185">Reference proteome</keyword>
<organism evidence="2 3">
    <name type="scientific">Nocardia macrotermitis</name>
    <dbReference type="NCBI Taxonomy" id="2585198"/>
    <lineage>
        <taxon>Bacteria</taxon>
        <taxon>Bacillati</taxon>
        <taxon>Actinomycetota</taxon>
        <taxon>Actinomycetes</taxon>
        <taxon>Mycobacteriales</taxon>
        <taxon>Nocardiaceae</taxon>
        <taxon>Nocardia</taxon>
    </lineage>
</organism>
<dbReference type="RefSeq" id="WP_153415350.1">
    <property type="nucleotide sequence ID" value="NZ_WEGK01000021.1"/>
</dbReference>
<dbReference type="OrthoDB" id="4376297at2"/>
<dbReference type="EMBL" id="WEGK01000021">
    <property type="protein sequence ID" value="MQY23578.1"/>
    <property type="molecule type" value="Genomic_DNA"/>
</dbReference>
<evidence type="ECO:0000313" key="2">
    <source>
        <dbReference type="EMBL" id="MQY23578.1"/>
    </source>
</evidence>
<name>A0A7K0DD46_9NOCA</name>
<reference evidence="2 3" key="1">
    <citation type="submission" date="2019-10" db="EMBL/GenBank/DDBJ databases">
        <title>Nocardia macrotermitis sp. nov. and Nocardia aurantia sp. nov., isolated from the gut of fungus growing-termite Macrotermes natalensis.</title>
        <authorList>
            <person name="Benndorf R."/>
            <person name="Schwitalla J."/>
            <person name="Martin K."/>
            <person name="De Beer W."/>
            <person name="Kaster A.-K."/>
            <person name="Vollmers J."/>
            <person name="Poulsen M."/>
            <person name="Beemelmanns C."/>
        </authorList>
    </citation>
    <scope>NUCLEOTIDE SEQUENCE [LARGE SCALE GENOMIC DNA]</scope>
    <source>
        <strain evidence="2 3">RB20</strain>
    </source>
</reference>
<dbReference type="Proteomes" id="UP000438448">
    <property type="component" value="Unassembled WGS sequence"/>
</dbReference>
<dbReference type="AlphaFoldDB" id="A0A7K0DD46"/>
<comment type="caution">
    <text evidence="2">The sequence shown here is derived from an EMBL/GenBank/DDBJ whole genome shotgun (WGS) entry which is preliminary data.</text>
</comment>
<accession>A0A7K0DD46</accession>
<sequence>MKLLDRDEIIRLLTELGTVLAERGEHADIFLVGGAAMALAYSTRRATRDLDAIFEPKQVVYAAAAEVARAHALSDD</sequence>
<evidence type="ECO:0000313" key="3">
    <source>
        <dbReference type="Proteomes" id="UP000438448"/>
    </source>
</evidence>
<gene>
    <name evidence="2" type="ORF">NRB20_67090</name>
</gene>
<dbReference type="Pfam" id="PF19502">
    <property type="entry name" value="DUF6036"/>
    <property type="match status" value="1"/>
</dbReference>